<dbReference type="EMBL" id="PYMA01000012">
    <property type="protein sequence ID" value="PSW18218.1"/>
    <property type="molecule type" value="Genomic_DNA"/>
</dbReference>
<dbReference type="NCBIfam" id="NF012211">
    <property type="entry name" value="tand_rpt_95"/>
    <property type="match status" value="18"/>
</dbReference>
<dbReference type="Gene3D" id="2.60.40.2810">
    <property type="match status" value="1"/>
</dbReference>
<feature type="domain" description="Cadherin-like" evidence="2">
    <location>
        <begin position="305"/>
        <end position="400"/>
    </location>
</feature>
<feature type="domain" description="Cadherin-like" evidence="2">
    <location>
        <begin position="1602"/>
        <end position="1697"/>
    </location>
</feature>
<feature type="region of interest" description="Disordered" evidence="1">
    <location>
        <begin position="930"/>
        <end position="951"/>
    </location>
</feature>
<feature type="compositionally biased region" description="Gly residues" evidence="1">
    <location>
        <begin position="53"/>
        <end position="65"/>
    </location>
</feature>
<feature type="domain" description="Cadherin-like" evidence="2">
    <location>
        <begin position="2484"/>
        <end position="2576"/>
    </location>
</feature>
<feature type="domain" description="Cadherin-like" evidence="2">
    <location>
        <begin position="2389"/>
        <end position="2476"/>
    </location>
</feature>
<sequence>MSSNQQPSQDEKILNEAVETSGESSNSEQAAQQQRQQENQLNANVMVSNDALGQGGQNQQGGGEQGQDSGEGEPSNQQQDGGNSPQGEGESQENAENQVVEGNDENDAGDDNDPGVQSVGGQSGPSPRSGAGRQQNDEPTPQGGPQAAQNNDSAPQGGNNSPQQDEPDVAISSENFAVNVAPGEGEEAPSDWDQEITEQVFEVNVEAVNDAPEAGDHIEATMDEDGELILTQDDLLANATDIDGDDLTASNLTSANPDVEITPNPDGSFTITTPENFNGDLALSYDISDGEETISSGVDLTVTPVNDAPEAGDHIEATMDEDGELTLTQDDLLANATDIDGDDLTASDLTSANPDVEITPNPDGSFTITTPENFNGDLYLSYDISDGEETVSSGVDLTVTPVNDAPEAGDHIEATMDEDGELILTQDDLLANATDIDGDDLTASNLTSANPDVEITPNPDGSFTITTPENFNGDLALSYDISDGEETISSGVDLTVTPVNDAPEAGDHIEATMDEDGELTLTQDDLLANATDIDGDDLTASDLTSANPDVEITPNPDGSFTITTPENFNGDLALSFDISDGEETVSSGVDLTVTPVNDAPEAGDHIEATMDEDGELILTQDDLLANATDIDGDDLTASNLTSANPDVEITPNPDGSFTITTPENFNGDLALSYDISDGEETVSSGVDLTVTPVNDAPEAGDHIEATMDEDGELTLTQDDLLANATDIDGDDLTASNLTSANPDVEITPNPDGSFTITTPENFNGDLALSFDISDGEETVSSGVDLTVTPVNDAPEAGDHIEATMDEDGELILTQDDLLANATDIDGDDLTASNLTSANPDVEITPNPDGSFTITTPENFNGDLYLSYDISDGEETVSSGVDLTVTPVNDAPEAGDHIEATMDEDGELILTQDDLLANATDIDGDDLTASNLTSANPDVEITPNPDGSFTITTPENFNGDLYLSYDISDGEETVSSGVDLTVTPVNDAPEAGDHIEATMDEDGELILTQDDLLANATDIDGDDLTASSLTSANPDVEITPNPDGSFTITTPENFSGELYLSYDISDGEETVQAGVDLTVEAIADSPNLAVTDGDGNVIPGNEIDTDPDDAIELNIAASLNDQDLSESLTVTVDGIPEGGVLRYDGNEVLEAQDNGLTSYADTEVTVTFEGEGAGFRNSVGYYKVDEEGNITGVDLVYENASQIRGGGDLRPGETQFSFDIEQGESFNLFVIPNGFRKNDFDDLGEGHYEFRDNEGNPATMDSTDPQLVFIGDDGSETVIRSQFGDAVFHGGSSAHLNQDNFQHTRTSMNQDGEIVYGIEDLLGGGDRDFDDFMFTIDMGEVNSTIYSGEIISDGETPIVLPTVALEDTISLQLPDDFNDEFDIVVEATARELSNDDEASVSQTIHVDAREFAPETSGPASANTAEDNSVTVNQAELLANASDADGDNLVAQNLASDNPDVDIRDNGDGTFTITPPQDFHGDLALSYDITDGEFTTPSQLDLTVTPVNDAPEAGDHIEATMDEDGELTLTQDDLLANVTDIDGDDLTASNLTSANPDVEITPNPDGSFTISTPENFNGDLALSFDISDGEEIVSSGVDLTVTPVNDGPEAGAPVEAVMDEDGTLRFTQDDLLVHATDIDGDELTASNLTSANPDVEITPNPDGSFDVTPPENFNGSLDLNFDIFDGTETVQSTVDVTVNPVNDAPDAGDEIFLTAQEDTIVGVSMREEPMIRLDQEPEFGSIEAFIDDEWVIMQVGDEVAHDTEIRCVPDEDAVQAVTHDSMIGTFDDNAKLDDWGEAVDSHTRQFTDGDLTVTTSSNDGPLGAWNGNTHIGHGIGDSDRNGLSGDEKLTVEIDGENINQISFTLDGLGGWFMESSKHFTEVEIKAFNAEGEVIDSETYHKDDPNSYVTTYTLTADEPVARFELGTIQGNGTYVVQNMTVSQVAPDSAVFTSIDVDGSEMTEEVVFHHQENQANEPIELSAQLSEAYSQSESSTQFAPVVITEQQLLEQASDIDSLDLDIIDLTLVGNDATLQDNGDGTYSVIPNEDYNGTVELTYKVTDGELISENSIFIDFEAVNDAPEVQQPLAAEVNEDQELVLHPDFLLSQVTDIEGDELSLVGLEIKAPLGGTLTPNQDGSYSFAPPPDFNGMVELTYSVTDGEHTVEGTVNVDVIPVNDAPFATGNASLTTLEDEGVTFTSESLLGLFDDIDSETVSISRVLTADGEEAQGEVVDNQDGTWTFVPADDFAGSIAMTVEVTDGQATYETSMPVYVRPVADGAMITTENDGPLLITEDGSGILDLNITMVDDSESMTALVMSGYPVGFIVSDGVNTVEITEEGQQINLMNWDVDVLEITPPANWSGNFFVTVTATTVDYGDEISNMPAAEATIVDEAVQGEANEVIELTADELLSLSELEVEGNDFTIEHLNLVDSSQGEIDIDQDGNVTFTPAPDFTGQVHVTFQVVDAEGNAQDAGITLGVESTQQSDNAVPQSTQALVHEMTEDGTLNFSDADLLSNITDADGDDLTVSQVQITQGEGVLTAENGTYSFIPEPGWHGEAEISYSVNDGTDTVLQAMTVTVEEAYPDNAVTLTTETLLQSWPEADRDSLDVSNVMVDEGEGRIVEEDSETWTFIPDEGWSGDASVSYDVNDGEASVPGLYQFTVEESQESTEPAQAFAADSNGTVNFTDTDILNQAGIDDHDGITISEVSYDGDDGMLFDNPDGSYSFWPNDDADSEIALNVSYSVDGEPEQQAVVSFFLEEAGDQNVQEIEQEDIAIESAEADYYGVPGDSLEIPIPDAITDNPDLDVVVISGLEEGVSVDSALDNGDGSYTVSGDDSFTLVADENFSGSLDITMTGYDNMYEQVGDSDTVTVNFDDDNIGNTSPQANEQQDDQQGEETDWTQDNGGQDGFDPLMDEGAGGDDDMNTNQQEDMSFDDNNF</sequence>
<feature type="domain" description="Cadherin-like" evidence="2">
    <location>
        <begin position="208"/>
        <end position="303"/>
    </location>
</feature>
<feature type="region of interest" description="Disordered" evidence="1">
    <location>
        <begin position="1"/>
        <end position="191"/>
    </location>
</feature>
<feature type="domain" description="Cadherin-like" evidence="2">
    <location>
        <begin position="1991"/>
        <end position="2061"/>
    </location>
</feature>
<evidence type="ECO:0000313" key="4">
    <source>
        <dbReference type="Proteomes" id="UP000241771"/>
    </source>
</evidence>
<organism evidence="3 4">
    <name type="scientific">Photobacterium sanctipauli</name>
    <dbReference type="NCBI Taxonomy" id="1342794"/>
    <lineage>
        <taxon>Bacteria</taxon>
        <taxon>Pseudomonadati</taxon>
        <taxon>Pseudomonadota</taxon>
        <taxon>Gammaproteobacteria</taxon>
        <taxon>Vibrionales</taxon>
        <taxon>Vibrionaceae</taxon>
        <taxon>Photobacterium</taxon>
    </lineage>
</organism>
<feature type="domain" description="Cadherin-like" evidence="2">
    <location>
        <begin position="1411"/>
        <end position="1503"/>
    </location>
</feature>
<feature type="region of interest" description="Disordered" evidence="1">
    <location>
        <begin position="833"/>
        <end position="854"/>
    </location>
</feature>
<feature type="domain" description="Cadherin-like" evidence="2">
    <location>
        <begin position="499"/>
        <end position="594"/>
    </location>
</feature>
<feature type="region of interest" description="Disordered" evidence="1">
    <location>
        <begin position="2871"/>
        <end position="2936"/>
    </location>
</feature>
<accession>A0A2T3NPP1</accession>
<feature type="compositionally biased region" description="Polar residues" evidence="1">
    <location>
        <begin position="362"/>
        <end position="371"/>
    </location>
</feature>
<feature type="domain" description="Cadherin-like" evidence="2">
    <location>
        <begin position="1505"/>
        <end position="1600"/>
    </location>
</feature>
<proteinExistence type="predicted"/>
<evidence type="ECO:0000259" key="2">
    <source>
        <dbReference type="Pfam" id="PF17892"/>
    </source>
</evidence>
<feature type="compositionally biased region" description="Low complexity" evidence="1">
    <location>
        <begin position="114"/>
        <end position="134"/>
    </location>
</feature>
<feature type="compositionally biased region" description="Low complexity" evidence="1">
    <location>
        <begin position="23"/>
        <end position="43"/>
    </location>
</feature>
<feature type="domain" description="Cadherin-like" evidence="2">
    <location>
        <begin position="984"/>
        <end position="1079"/>
    </location>
</feature>
<feature type="compositionally biased region" description="Acidic residues" evidence="1">
    <location>
        <begin position="2886"/>
        <end position="2897"/>
    </location>
</feature>
<feature type="domain" description="Cadherin-like" evidence="2">
    <location>
        <begin position="596"/>
        <end position="691"/>
    </location>
</feature>
<feature type="domain" description="Cadherin-like" evidence="2">
    <location>
        <begin position="790"/>
        <end position="885"/>
    </location>
</feature>
<gene>
    <name evidence="3" type="ORF">C9I98_17720</name>
</gene>
<feature type="compositionally biased region" description="Polar residues" evidence="1">
    <location>
        <begin position="147"/>
        <end position="164"/>
    </location>
</feature>
<keyword evidence="4" id="KW-1185">Reference proteome</keyword>
<feature type="domain" description="Cadherin-like" evidence="2">
    <location>
        <begin position="2074"/>
        <end position="2169"/>
    </location>
</feature>
<feature type="compositionally biased region" description="Acidic residues" evidence="1">
    <location>
        <begin position="102"/>
        <end position="113"/>
    </location>
</feature>
<feature type="region of interest" description="Disordered" evidence="1">
    <location>
        <begin position="533"/>
        <end position="559"/>
    </location>
</feature>
<dbReference type="Proteomes" id="UP000241771">
    <property type="component" value="Unassembled WGS sequence"/>
</dbReference>
<feature type="domain" description="Cadherin-like" evidence="2">
    <location>
        <begin position="887"/>
        <end position="982"/>
    </location>
</feature>
<reference evidence="3 4" key="1">
    <citation type="submission" date="2018-01" db="EMBL/GenBank/DDBJ databases">
        <title>Whole genome sequencing of Histamine producing bacteria.</title>
        <authorList>
            <person name="Butler K."/>
        </authorList>
    </citation>
    <scope>NUCLEOTIDE SEQUENCE [LARGE SCALE GENOMIC DNA]</scope>
    <source>
        <strain evidence="3 4">DSM 100436</strain>
    </source>
</reference>
<feature type="domain" description="Cadherin-like" evidence="2">
    <location>
        <begin position="2172"/>
        <end position="2263"/>
    </location>
</feature>
<feature type="domain" description="Cadherin-like" evidence="2">
    <location>
        <begin position="402"/>
        <end position="497"/>
    </location>
</feature>
<protein>
    <recommendedName>
        <fullName evidence="2">Cadherin-like domain-containing protein</fullName>
    </recommendedName>
</protein>
<feature type="compositionally biased region" description="Polar residues" evidence="1">
    <location>
        <begin position="74"/>
        <end position="86"/>
    </location>
</feature>
<feature type="region of interest" description="Disordered" evidence="1">
    <location>
        <begin position="442"/>
        <end position="462"/>
    </location>
</feature>
<feature type="domain" description="Cadherin-like" evidence="2">
    <location>
        <begin position="693"/>
        <end position="788"/>
    </location>
</feature>
<evidence type="ECO:0000313" key="3">
    <source>
        <dbReference type="EMBL" id="PSW18218.1"/>
    </source>
</evidence>
<comment type="caution">
    <text evidence="3">The sequence shown here is derived from an EMBL/GenBank/DDBJ whole genome shotgun (WGS) entry which is preliminary data.</text>
</comment>
<name>A0A2T3NPP1_9GAMM</name>
<dbReference type="Pfam" id="PF17892">
    <property type="entry name" value="Cadherin_5"/>
    <property type="match status" value="17"/>
</dbReference>
<dbReference type="InterPro" id="IPR041690">
    <property type="entry name" value="Cadherin_5"/>
</dbReference>
<feature type="region of interest" description="Disordered" evidence="1">
    <location>
        <begin position="339"/>
        <end position="371"/>
    </location>
</feature>
<evidence type="ECO:0000256" key="1">
    <source>
        <dbReference type="SAM" id="MobiDB-lite"/>
    </source>
</evidence>